<proteinExistence type="predicted"/>
<name>A0A0K0X1H5_MYCGD</name>
<dbReference type="OrthoDB" id="4743070at2"/>
<dbReference type="EMBL" id="CP012150">
    <property type="protein sequence ID" value="AKS31269.1"/>
    <property type="molecule type" value="Genomic_DNA"/>
</dbReference>
<keyword evidence="1" id="KW-0812">Transmembrane</keyword>
<dbReference type="STRING" id="134601.AFA91_04515"/>
<dbReference type="RefSeq" id="WP_049743676.1">
    <property type="nucleotide sequence ID" value="NZ_CP012150.1"/>
</dbReference>
<dbReference type="PATRIC" id="fig|134601.6.peg.935"/>
<dbReference type="AlphaFoldDB" id="A0A0K0X1H5"/>
<feature type="transmembrane region" description="Helical" evidence="1">
    <location>
        <begin position="98"/>
        <end position="118"/>
    </location>
</feature>
<evidence type="ECO:0000313" key="3">
    <source>
        <dbReference type="Proteomes" id="UP000062255"/>
    </source>
</evidence>
<sequence>MTEVRRDPAALLRGAAVGLITPALAFAAHGAGGGGLLGGAVLVQLTVLALTLGAVAATTGAANRACVLWALLGTGQLLAHLLLATAGHHDGVSATRPGAVMLLAHAVAVSVGALLIAGGARLCAVMSRAVSVPAAPVHVLPEPTTPPVVVEADRPSLAVQFLAASMSHRGPPVGVRA</sequence>
<protein>
    <submittedName>
        <fullName evidence="2">Uncharacterized protein</fullName>
    </submittedName>
</protein>
<feature type="transmembrane region" description="Helical" evidence="1">
    <location>
        <begin position="37"/>
        <end position="59"/>
    </location>
</feature>
<keyword evidence="1" id="KW-1133">Transmembrane helix</keyword>
<dbReference type="Proteomes" id="UP000062255">
    <property type="component" value="Chromosome"/>
</dbReference>
<evidence type="ECO:0000256" key="1">
    <source>
        <dbReference type="SAM" id="Phobius"/>
    </source>
</evidence>
<gene>
    <name evidence="2" type="ORF">AFA91_04515</name>
</gene>
<organism evidence="2 3">
    <name type="scientific">Mycolicibacterium goodii</name>
    <name type="common">Mycobacterium goodii</name>
    <dbReference type="NCBI Taxonomy" id="134601"/>
    <lineage>
        <taxon>Bacteria</taxon>
        <taxon>Bacillati</taxon>
        <taxon>Actinomycetota</taxon>
        <taxon>Actinomycetes</taxon>
        <taxon>Mycobacteriales</taxon>
        <taxon>Mycobacteriaceae</taxon>
        <taxon>Mycolicibacterium</taxon>
    </lineage>
</organism>
<reference evidence="2 3" key="1">
    <citation type="submission" date="2015-07" db="EMBL/GenBank/DDBJ databases">
        <title>Complete genome sequence of Mycobacterium goodii X7B, a facultative thermophilic biodesulfurizing bacterium.</title>
        <authorList>
            <person name="Yu B."/>
            <person name="Li F."/>
            <person name="Xu P."/>
        </authorList>
    </citation>
    <scope>NUCLEOTIDE SEQUENCE [LARGE SCALE GENOMIC DNA]</scope>
    <source>
        <strain evidence="2 3">X7B</strain>
    </source>
</reference>
<evidence type="ECO:0000313" key="2">
    <source>
        <dbReference type="EMBL" id="AKS31269.1"/>
    </source>
</evidence>
<keyword evidence="1" id="KW-0472">Membrane</keyword>
<feature type="transmembrane region" description="Helical" evidence="1">
    <location>
        <begin position="66"/>
        <end position="86"/>
    </location>
</feature>
<accession>A0A0K0X1H5</accession>
<dbReference type="KEGG" id="mgo:AFA91_04515"/>